<evidence type="ECO:0000313" key="1">
    <source>
        <dbReference type="EMBL" id="NEZ54723.1"/>
    </source>
</evidence>
<evidence type="ECO:0000313" key="2">
    <source>
        <dbReference type="Proteomes" id="UP000481033"/>
    </source>
</evidence>
<dbReference type="Pfam" id="PF02620">
    <property type="entry name" value="YceD"/>
    <property type="match status" value="1"/>
</dbReference>
<name>A0A6M0RFU8_9CYAN</name>
<dbReference type="InterPro" id="IPR003772">
    <property type="entry name" value="YceD"/>
</dbReference>
<dbReference type="PANTHER" id="PTHR37734">
    <property type="entry name" value="LARGE RIBOSOMAL RNA SUBUNIT ACCUMULATION PROTEIN YCED HOMOLOG 2, CHLOROPLASTIC"/>
    <property type="match status" value="1"/>
</dbReference>
<dbReference type="AlphaFoldDB" id="A0A6M0RFU8"/>
<dbReference type="Proteomes" id="UP000481033">
    <property type="component" value="Unassembled WGS sequence"/>
</dbReference>
<proteinExistence type="predicted"/>
<reference evidence="1 2" key="1">
    <citation type="journal article" date="2020" name="Microb. Ecol.">
        <title>Ecogenomics of the Marine Benthic Filamentous Cyanobacterium Adonisia.</title>
        <authorList>
            <person name="Walter J.M."/>
            <person name="Coutinho F.H."/>
            <person name="Leomil L."/>
            <person name="Hargreaves P.I."/>
            <person name="Campeao M.E."/>
            <person name="Vieira V.V."/>
            <person name="Silva B.S."/>
            <person name="Fistarol G.O."/>
            <person name="Salomon P.S."/>
            <person name="Sawabe T."/>
            <person name="Mino S."/>
            <person name="Hosokawa M."/>
            <person name="Miyashita H."/>
            <person name="Maruyama F."/>
            <person name="van Verk M.C."/>
            <person name="Dutilh B.E."/>
            <person name="Thompson C.C."/>
            <person name="Thompson F.L."/>
        </authorList>
    </citation>
    <scope>NUCLEOTIDE SEQUENCE [LARGE SCALE GENOMIC DNA]</scope>
    <source>
        <strain evidence="1 2">CCMR0081</strain>
    </source>
</reference>
<dbReference type="PANTHER" id="PTHR37734:SF1">
    <property type="entry name" value="LARGE RIBOSOMAL RNA SUBUNIT ACCUMULATION PROTEIN YCED HOMOLOG 2, CHLOROPLASTIC"/>
    <property type="match status" value="1"/>
</dbReference>
<dbReference type="InterPro" id="IPR044985">
    <property type="entry name" value="YceD_plant"/>
</dbReference>
<protein>
    <submittedName>
        <fullName evidence="1">DUF177 domain-containing protein</fullName>
    </submittedName>
</protein>
<accession>A0A6M0RFU8</accession>
<dbReference type="EMBL" id="QXHD01000003">
    <property type="protein sequence ID" value="NEZ54723.1"/>
    <property type="molecule type" value="Genomic_DNA"/>
</dbReference>
<comment type="caution">
    <text evidence="1">The sequence shown here is derived from an EMBL/GenBank/DDBJ whole genome shotgun (WGS) entry which is preliminary data.</text>
</comment>
<organism evidence="1 2">
    <name type="scientific">Adonisia turfae CCMR0081</name>
    <dbReference type="NCBI Taxonomy" id="2292702"/>
    <lineage>
        <taxon>Bacteria</taxon>
        <taxon>Bacillati</taxon>
        <taxon>Cyanobacteriota</taxon>
        <taxon>Adonisia</taxon>
        <taxon>Adonisia turfae</taxon>
    </lineage>
</organism>
<dbReference type="RefSeq" id="WP_163665719.1">
    <property type="nucleotide sequence ID" value="NZ_QXHD01000003.1"/>
</dbReference>
<gene>
    <name evidence="1" type="ORF">DXZ20_03240</name>
</gene>
<keyword evidence="2" id="KW-1185">Reference proteome</keyword>
<sequence>MQRIYIPHLIKDPSKTRIIEVDDYLSDLETLTPVKGRIQIQHRGNFLEVSAQAETIATLTCHRCLQNYNARIQVDTSEFIWLQELQPESYAEEVEVSLDDLVETLPPQGHFEPAKWLYEQLCLAMPQRQLCDQSCEGIPNPVASSDDASAETDQRWAALSALKQQLSD</sequence>